<evidence type="ECO:0000256" key="7">
    <source>
        <dbReference type="SAM" id="MobiDB-lite"/>
    </source>
</evidence>
<evidence type="ECO:0000313" key="9">
    <source>
        <dbReference type="Proteomes" id="UP000749293"/>
    </source>
</evidence>
<evidence type="ECO:0000256" key="4">
    <source>
        <dbReference type="ARBA" id="ARBA00038415"/>
    </source>
</evidence>
<dbReference type="InterPro" id="IPR015943">
    <property type="entry name" value="WD40/YVTN_repeat-like_dom_sf"/>
</dbReference>
<keyword evidence="3" id="KW-0175">Coiled coil</keyword>
<feature type="compositionally biased region" description="Polar residues" evidence="7">
    <location>
        <begin position="87"/>
        <end position="100"/>
    </location>
</feature>
<keyword evidence="1" id="KW-0853">WD repeat</keyword>
<comment type="similarity">
    <text evidence="4">Belongs to the WD repeat MDV1/CAF4 family.</text>
</comment>
<gene>
    <name evidence="8" type="ORF">GMORB2_4809</name>
</gene>
<keyword evidence="2" id="KW-0677">Repeat</keyword>
<evidence type="ECO:0000256" key="1">
    <source>
        <dbReference type="ARBA" id="ARBA00022574"/>
    </source>
</evidence>
<organism evidence="8 9">
    <name type="scientific">Geosmithia morbida</name>
    <dbReference type="NCBI Taxonomy" id="1094350"/>
    <lineage>
        <taxon>Eukaryota</taxon>
        <taxon>Fungi</taxon>
        <taxon>Dikarya</taxon>
        <taxon>Ascomycota</taxon>
        <taxon>Pezizomycotina</taxon>
        <taxon>Sordariomycetes</taxon>
        <taxon>Hypocreomycetidae</taxon>
        <taxon>Hypocreales</taxon>
        <taxon>Bionectriaceae</taxon>
        <taxon>Geosmithia</taxon>
    </lineage>
</organism>
<proteinExistence type="inferred from homology"/>
<reference evidence="8" key="1">
    <citation type="submission" date="2020-03" db="EMBL/GenBank/DDBJ databases">
        <title>Site-based positive gene gene selection in Geosmithia morbida across the United States reveals a broad range of putative effectors and factors for local host and environmental adapation.</title>
        <authorList>
            <person name="Onufrak A."/>
            <person name="Murdoch R.W."/>
            <person name="Gazis R."/>
            <person name="Huff M."/>
            <person name="Staton M."/>
            <person name="Klingeman W."/>
            <person name="Hadziabdic D."/>
        </authorList>
    </citation>
    <scope>NUCLEOTIDE SEQUENCE</scope>
    <source>
        <strain evidence="8">1262</strain>
    </source>
</reference>
<dbReference type="Pfam" id="PF00400">
    <property type="entry name" value="WD40"/>
    <property type="match status" value="2"/>
</dbReference>
<comment type="caution">
    <text evidence="8">The sequence shown here is derived from an EMBL/GenBank/DDBJ whole genome shotgun (WGS) entry which is preliminary data.</text>
</comment>
<sequence length="392" mass="40741">MWLAGLTVHDTSLTLRVRRVVSRSEITQVRLSRSWTALAVYAVTLRSPQSWVDVFSLSPPPYPSSSSSPSSLSVKGSNGGRGRVCQGDSSKSLSKTCGSQAAFSPDTRRVATLRDWTTQLGSGAELHYATSILIRDTDSGRTTLEIEGICAGGPLCWSPDGRWIIAATADGSVGGGAGAGSGGHRLGVWDSRSGSRAGRGMLGHVDRVTHSAVTTDRTVVSLSRDASIRLTNPLTGRTVARLEMDAGGGGAGSAAPAVMTAANNLLAVGEDGENGGSVTVAAVWGGSRVVLWHPYAPDATLTSYALPSVRSVEGWPLTISSDAKYLVCRTEDGFDVTDLATGALLCQAVVEEVVTAACFSPDSSVVLIGRMDGVVEAWDFVRRGSDAGVGKN</sequence>
<dbReference type="GO" id="GO:1990234">
    <property type="term" value="C:transferase complex"/>
    <property type="evidence" value="ECO:0007669"/>
    <property type="project" value="UniProtKB-ARBA"/>
</dbReference>
<protein>
    <recommendedName>
        <fullName evidence="5">Mitochondrial division protein 1</fullName>
    </recommendedName>
</protein>
<evidence type="ECO:0000256" key="6">
    <source>
        <dbReference type="ARBA" id="ARBA00043913"/>
    </source>
</evidence>
<dbReference type="Gene3D" id="2.130.10.10">
    <property type="entry name" value="YVTN repeat-like/Quinoprotein amine dehydrogenase"/>
    <property type="match status" value="2"/>
</dbReference>
<feature type="compositionally biased region" description="Low complexity" evidence="7">
    <location>
        <begin position="64"/>
        <end position="73"/>
    </location>
</feature>
<evidence type="ECO:0000256" key="3">
    <source>
        <dbReference type="ARBA" id="ARBA00023054"/>
    </source>
</evidence>
<dbReference type="OrthoDB" id="2013972at2759"/>
<keyword evidence="9" id="KW-1185">Reference proteome</keyword>
<dbReference type="PANTHER" id="PTHR22847">
    <property type="entry name" value="WD40 REPEAT PROTEIN"/>
    <property type="match status" value="1"/>
</dbReference>
<evidence type="ECO:0000256" key="5">
    <source>
        <dbReference type="ARBA" id="ARBA00039789"/>
    </source>
</evidence>
<dbReference type="RefSeq" id="XP_035317942.1">
    <property type="nucleotide sequence ID" value="XM_035466783.1"/>
</dbReference>
<dbReference type="InterPro" id="IPR001680">
    <property type="entry name" value="WD40_rpt"/>
</dbReference>
<dbReference type="SUPFAM" id="SSF69322">
    <property type="entry name" value="Tricorn protease domain 2"/>
    <property type="match status" value="1"/>
</dbReference>
<dbReference type="Proteomes" id="UP000749293">
    <property type="component" value="Unassembled WGS sequence"/>
</dbReference>
<dbReference type="PANTHER" id="PTHR22847:SF637">
    <property type="entry name" value="WD REPEAT DOMAIN 5B"/>
    <property type="match status" value="1"/>
</dbReference>
<comment type="function">
    <text evidence="6">Involved in mitochondrial fission. Acts as an adapter protein required to form mitochondrial fission complexes. Formation of these complexes is required to promote constriction and fission of the mitochondrial compartment at a late step in mitochondrial division.</text>
</comment>
<evidence type="ECO:0000313" key="8">
    <source>
        <dbReference type="EMBL" id="KAF4119290.1"/>
    </source>
</evidence>
<dbReference type="AlphaFoldDB" id="A0A9P4YNS8"/>
<accession>A0A9P4YNS8</accession>
<evidence type="ECO:0000256" key="2">
    <source>
        <dbReference type="ARBA" id="ARBA00022737"/>
    </source>
</evidence>
<dbReference type="GeneID" id="55971037"/>
<feature type="region of interest" description="Disordered" evidence="7">
    <location>
        <begin position="61"/>
        <end position="100"/>
    </location>
</feature>
<dbReference type="EMBL" id="JAANYQ010000027">
    <property type="protein sequence ID" value="KAF4119290.1"/>
    <property type="molecule type" value="Genomic_DNA"/>
</dbReference>
<name>A0A9P4YNS8_9HYPO</name>